<evidence type="ECO:0000256" key="3">
    <source>
        <dbReference type="ARBA" id="ARBA00022448"/>
    </source>
</evidence>
<evidence type="ECO:0000256" key="6">
    <source>
        <dbReference type="ARBA" id="ARBA00023065"/>
    </source>
</evidence>
<evidence type="ECO:0000313" key="12">
    <source>
        <dbReference type="Proteomes" id="UP000606274"/>
    </source>
</evidence>
<dbReference type="PANTHER" id="PTHR32261">
    <property type="entry name" value="CALCIUM HOMEOSTASIS MODULATOR PROTEIN"/>
    <property type="match status" value="1"/>
</dbReference>
<evidence type="ECO:0000256" key="7">
    <source>
        <dbReference type="ARBA" id="ARBA00023136"/>
    </source>
</evidence>
<feature type="region of interest" description="Disordered" evidence="9">
    <location>
        <begin position="220"/>
        <end position="252"/>
    </location>
</feature>
<protein>
    <submittedName>
        <fullName evidence="11">Uncharacterized protein</fullName>
    </submittedName>
</protein>
<name>A0A8T0AJH9_SILME</name>
<keyword evidence="12" id="KW-1185">Reference proteome</keyword>
<evidence type="ECO:0000256" key="4">
    <source>
        <dbReference type="ARBA" id="ARBA00022692"/>
    </source>
</evidence>
<keyword evidence="6" id="KW-0406">Ion transport</keyword>
<feature type="transmembrane region" description="Helical" evidence="10">
    <location>
        <begin position="58"/>
        <end position="81"/>
    </location>
</feature>
<gene>
    <name evidence="11" type="ORF">HF521_010385</name>
</gene>
<keyword evidence="8" id="KW-0407">Ion channel</keyword>
<evidence type="ECO:0000256" key="5">
    <source>
        <dbReference type="ARBA" id="ARBA00022989"/>
    </source>
</evidence>
<comment type="similarity">
    <text evidence="2">Belongs to the CALHM family.</text>
</comment>
<evidence type="ECO:0000256" key="10">
    <source>
        <dbReference type="SAM" id="Phobius"/>
    </source>
</evidence>
<keyword evidence="3" id="KW-0813">Transport</keyword>
<evidence type="ECO:0000256" key="8">
    <source>
        <dbReference type="ARBA" id="ARBA00023303"/>
    </source>
</evidence>
<dbReference type="EMBL" id="JABFDY010000020">
    <property type="protein sequence ID" value="KAF7692775.1"/>
    <property type="molecule type" value="Genomic_DNA"/>
</dbReference>
<dbReference type="PANTHER" id="PTHR32261:SF8">
    <property type="entry name" value="CALCIUM HOMEOSTASIS MODULATOR PROTEIN 5"/>
    <property type="match status" value="1"/>
</dbReference>
<feature type="compositionally biased region" description="Basic residues" evidence="9">
    <location>
        <begin position="228"/>
        <end position="238"/>
    </location>
</feature>
<feature type="transmembrane region" description="Helical" evidence="10">
    <location>
        <begin position="27"/>
        <end position="46"/>
    </location>
</feature>
<dbReference type="GO" id="GO:0005261">
    <property type="term" value="F:monoatomic cation channel activity"/>
    <property type="evidence" value="ECO:0007669"/>
    <property type="project" value="TreeGrafter"/>
</dbReference>
<dbReference type="Proteomes" id="UP000606274">
    <property type="component" value="Unassembled WGS sequence"/>
</dbReference>
<organism evidence="11 12">
    <name type="scientific">Silurus meridionalis</name>
    <name type="common">Southern catfish</name>
    <name type="synonym">Silurus soldatovi meridionalis</name>
    <dbReference type="NCBI Taxonomy" id="175797"/>
    <lineage>
        <taxon>Eukaryota</taxon>
        <taxon>Metazoa</taxon>
        <taxon>Chordata</taxon>
        <taxon>Craniata</taxon>
        <taxon>Vertebrata</taxon>
        <taxon>Euteleostomi</taxon>
        <taxon>Actinopterygii</taxon>
        <taxon>Neopterygii</taxon>
        <taxon>Teleostei</taxon>
        <taxon>Ostariophysi</taxon>
        <taxon>Siluriformes</taxon>
        <taxon>Siluridae</taxon>
        <taxon>Silurus</taxon>
    </lineage>
</organism>
<sequence length="331" mass="37159">MLPSALKPTMDSLDAVLRFFTNQKTKIGYGIMAIATIGGERIFSLLSFQCPCNVKQNMVYGLTYLLGPALVLFTVGLFLSTRLWRLYTGCCLNPRKLCPHRANCLGCATVLFNVAVGALVAPIMWLSIALLNGTFYECTVSGLEEKAIVDWFCKNRTSTCKDELAKVPCQTSNMSPSDTKELLLILHAQSQIIGWILIMSSALAALIGTCYKTAVLKSATCSSPSGKCTRRKRKRSSRRTQTSTPPGWPIETSRASLRTKTLRRFLSRTTKPGSRYRPYTRLNAASSITARSRDTSRIRIVTTLRRKCHWKWNTRLNRPRTSTSYQDNLWF</sequence>
<keyword evidence="7 10" id="KW-0472">Membrane</keyword>
<dbReference type="Pfam" id="PF14798">
    <property type="entry name" value="Ca_hom_mod"/>
    <property type="match status" value="1"/>
</dbReference>
<keyword evidence="5 10" id="KW-1133">Transmembrane helix</keyword>
<dbReference type="AlphaFoldDB" id="A0A8T0AJH9"/>
<proteinExistence type="inferred from homology"/>
<feature type="transmembrane region" description="Helical" evidence="10">
    <location>
        <begin position="192"/>
        <end position="211"/>
    </location>
</feature>
<keyword evidence="4 10" id="KW-0812">Transmembrane</keyword>
<dbReference type="GO" id="GO:1904669">
    <property type="term" value="P:ATP export"/>
    <property type="evidence" value="ECO:0007669"/>
    <property type="project" value="UniProtKB-ARBA"/>
</dbReference>
<evidence type="ECO:0000256" key="2">
    <source>
        <dbReference type="ARBA" id="ARBA00008497"/>
    </source>
</evidence>
<feature type="transmembrane region" description="Helical" evidence="10">
    <location>
        <begin position="102"/>
        <end position="125"/>
    </location>
</feature>
<comment type="caution">
    <text evidence="11">The sequence shown here is derived from an EMBL/GenBank/DDBJ whole genome shotgun (WGS) entry which is preliminary data.</text>
</comment>
<evidence type="ECO:0000256" key="9">
    <source>
        <dbReference type="SAM" id="MobiDB-lite"/>
    </source>
</evidence>
<evidence type="ECO:0000313" key="11">
    <source>
        <dbReference type="EMBL" id="KAF7692775.1"/>
    </source>
</evidence>
<dbReference type="GO" id="GO:0005886">
    <property type="term" value="C:plasma membrane"/>
    <property type="evidence" value="ECO:0007669"/>
    <property type="project" value="TreeGrafter"/>
</dbReference>
<accession>A0A8T0AJH9</accession>
<reference evidence="11" key="1">
    <citation type="submission" date="2020-08" db="EMBL/GenBank/DDBJ databases">
        <title>Chromosome-level assembly of Southern catfish (Silurus meridionalis) provides insights into visual adaptation to the nocturnal and benthic lifestyles.</title>
        <authorList>
            <person name="Zhang Y."/>
            <person name="Wang D."/>
            <person name="Peng Z."/>
        </authorList>
    </citation>
    <scope>NUCLEOTIDE SEQUENCE</scope>
    <source>
        <strain evidence="11">SWU-2019-XX</strain>
        <tissue evidence="11">Muscle</tissue>
    </source>
</reference>
<comment type="subcellular location">
    <subcellularLocation>
        <location evidence="1">Membrane</location>
        <topology evidence="1">Multi-pass membrane protein</topology>
    </subcellularLocation>
</comment>
<dbReference type="InterPro" id="IPR029569">
    <property type="entry name" value="CALHM"/>
</dbReference>
<evidence type="ECO:0000256" key="1">
    <source>
        <dbReference type="ARBA" id="ARBA00004141"/>
    </source>
</evidence>